<protein>
    <submittedName>
        <fullName evidence="4">Transcriptional regulator containing an amidase domain and an AraC-type DNA-binding HTH domain</fullName>
    </submittedName>
</protein>
<reference evidence="4 5" key="1">
    <citation type="journal article" date="2013" name="Genome Announc.">
        <title>Genome Sequence of the Obligate Gammaproteobacterial Methanotroph Methylomicrobium album Strain BG8.</title>
        <authorList>
            <person name="Kits K.D."/>
            <person name="Kalyuzhnaya M.G."/>
            <person name="Klotz M.G."/>
            <person name="Jetten M.S."/>
            <person name="Op den Camp H.J."/>
            <person name="Vuilleumier S."/>
            <person name="Bringel F."/>
            <person name="Dispirito A.A."/>
            <person name="Murrell J.C."/>
            <person name="Bruce D."/>
            <person name="Cheng J.F."/>
            <person name="Copeland A."/>
            <person name="Goodwin L."/>
            <person name="Hauser L."/>
            <person name="Lajus A."/>
            <person name="Land M.L."/>
            <person name="Lapidus A."/>
            <person name="Lucas S."/>
            <person name="Medigue C."/>
            <person name="Pitluck S."/>
            <person name="Woyke T."/>
            <person name="Zeytun A."/>
            <person name="Stein L.Y."/>
        </authorList>
    </citation>
    <scope>NUCLEOTIDE SEQUENCE [LARGE SCALE GENOMIC DNA]</scope>
    <source>
        <strain evidence="4 5">BG8</strain>
    </source>
</reference>
<feature type="domain" description="HTH araC/xylS-type" evidence="3">
    <location>
        <begin position="235"/>
        <end position="333"/>
    </location>
</feature>
<dbReference type="SUPFAM" id="SSF52317">
    <property type="entry name" value="Class I glutamine amidotransferase-like"/>
    <property type="match status" value="1"/>
</dbReference>
<keyword evidence="5" id="KW-1185">Reference proteome</keyword>
<dbReference type="PANTHER" id="PTHR43130">
    <property type="entry name" value="ARAC-FAMILY TRANSCRIPTIONAL REGULATOR"/>
    <property type="match status" value="1"/>
</dbReference>
<evidence type="ECO:0000256" key="1">
    <source>
        <dbReference type="ARBA" id="ARBA00023015"/>
    </source>
</evidence>
<dbReference type="AlphaFoldDB" id="H8GGD7"/>
<accession>H8GGD7</accession>
<dbReference type="EMBL" id="CM001475">
    <property type="protein sequence ID" value="EIC31217.1"/>
    <property type="molecule type" value="Genomic_DNA"/>
</dbReference>
<dbReference type="Gene3D" id="3.40.50.880">
    <property type="match status" value="1"/>
</dbReference>
<dbReference type="Pfam" id="PF12833">
    <property type="entry name" value="HTH_18"/>
    <property type="match status" value="1"/>
</dbReference>
<dbReference type="RefSeq" id="WP_005374423.1">
    <property type="nucleotide sequence ID" value="NZ_CM001475.1"/>
</dbReference>
<evidence type="ECO:0000259" key="3">
    <source>
        <dbReference type="PROSITE" id="PS01124"/>
    </source>
</evidence>
<dbReference type="InterPro" id="IPR052158">
    <property type="entry name" value="INH-QAR"/>
</dbReference>
<dbReference type="PANTHER" id="PTHR43130:SF3">
    <property type="entry name" value="HTH-TYPE TRANSCRIPTIONAL REGULATOR RV1931C"/>
    <property type="match status" value="1"/>
</dbReference>
<dbReference type="Gene3D" id="1.10.10.60">
    <property type="entry name" value="Homeodomain-like"/>
    <property type="match status" value="1"/>
</dbReference>
<dbReference type="SMART" id="SM00342">
    <property type="entry name" value="HTH_ARAC"/>
    <property type="match status" value="1"/>
</dbReference>
<evidence type="ECO:0000313" key="5">
    <source>
        <dbReference type="Proteomes" id="UP000005090"/>
    </source>
</evidence>
<dbReference type="GO" id="GO:0003700">
    <property type="term" value="F:DNA-binding transcription factor activity"/>
    <property type="evidence" value="ECO:0007669"/>
    <property type="project" value="InterPro"/>
</dbReference>
<evidence type="ECO:0000256" key="2">
    <source>
        <dbReference type="ARBA" id="ARBA00023163"/>
    </source>
</evidence>
<keyword evidence="1" id="KW-0805">Transcription regulation</keyword>
<dbReference type="SUPFAM" id="SSF46689">
    <property type="entry name" value="Homeodomain-like"/>
    <property type="match status" value="2"/>
</dbReference>
<evidence type="ECO:0000313" key="4">
    <source>
        <dbReference type="EMBL" id="EIC31217.1"/>
    </source>
</evidence>
<dbReference type="Proteomes" id="UP000005090">
    <property type="component" value="Chromosome"/>
</dbReference>
<dbReference type="HOGENOM" id="CLU_000445_59_0_6"/>
<dbReference type="PROSITE" id="PS01124">
    <property type="entry name" value="HTH_ARAC_FAMILY_2"/>
    <property type="match status" value="1"/>
</dbReference>
<dbReference type="STRING" id="686340.Metal_3569"/>
<dbReference type="InterPro" id="IPR018060">
    <property type="entry name" value="HTH_AraC"/>
</dbReference>
<proteinExistence type="predicted"/>
<dbReference type="eggNOG" id="COG4977">
    <property type="taxonomic scope" value="Bacteria"/>
</dbReference>
<keyword evidence="4" id="KW-0238">DNA-binding</keyword>
<dbReference type="InterPro" id="IPR009057">
    <property type="entry name" value="Homeodomain-like_sf"/>
</dbReference>
<dbReference type="CDD" id="cd03137">
    <property type="entry name" value="GATase1_AraC_1"/>
    <property type="match status" value="1"/>
</dbReference>
<sequence length="335" mass="37802">MTHARPSIVFHHRRVAMVVYPNCEIVDVTGPMDVFCYANYALRLAGQIAEDEPVYSLSLIAERAGPVKTASGMKIFADFSYDEVPGDIDTLMVTGAPFTVDAWTDQKLTRWLPAMLPKVRRMVSICTGAFLLAESGLLNNRKATTHWLFCEELANRYRNVQILPDKIFVRDGSIYTSGGVTAGIDLALSLVEDDWGWEVAADVARAMLIFMRRPGGQSQFSSYVFNEAKTRKDFRELQAWIVSHPDGDLSVEALADRMAMSPRNFSRVFCQEIGVTPAKFVERTRLEAARNLMLRSDLPMESIAGKCGFNNAEQMRRTFQRFLNISPQEYRANFK</sequence>
<dbReference type="InterPro" id="IPR029062">
    <property type="entry name" value="Class_I_gatase-like"/>
</dbReference>
<dbReference type="Pfam" id="PF01965">
    <property type="entry name" value="DJ-1_PfpI"/>
    <property type="match status" value="1"/>
</dbReference>
<name>H8GGD7_METAL</name>
<dbReference type="GO" id="GO:0043565">
    <property type="term" value="F:sequence-specific DNA binding"/>
    <property type="evidence" value="ECO:0007669"/>
    <property type="project" value="InterPro"/>
</dbReference>
<dbReference type="InterPro" id="IPR002818">
    <property type="entry name" value="DJ-1/PfpI"/>
</dbReference>
<organism evidence="4 5">
    <name type="scientific">Methylomicrobium album BG8</name>
    <dbReference type="NCBI Taxonomy" id="686340"/>
    <lineage>
        <taxon>Bacteria</taxon>
        <taxon>Pseudomonadati</taxon>
        <taxon>Pseudomonadota</taxon>
        <taxon>Gammaproteobacteria</taxon>
        <taxon>Methylococcales</taxon>
        <taxon>Methylococcaceae</taxon>
        <taxon>Methylomicrobium</taxon>
    </lineage>
</organism>
<keyword evidence="2" id="KW-0804">Transcription</keyword>
<gene>
    <name evidence="4" type="ORF">Metal_3569</name>
</gene>